<comment type="caution">
    <text evidence="4">The sequence shown here is derived from an EMBL/GenBank/DDBJ whole genome shotgun (WGS) entry which is preliminary data.</text>
</comment>
<reference evidence="4 5" key="1">
    <citation type="submission" date="2019-02" db="EMBL/GenBank/DDBJ databases">
        <title>Genome sequencing of Clostridium botulinum clinical isolates.</title>
        <authorList>
            <person name="Brunt J."/>
            <person name="Van Vliet A.H.M."/>
            <person name="Stringer S.C."/>
            <person name="Grant K.A."/>
            <person name="Carter A.C."/>
            <person name="Peck M.W."/>
        </authorList>
    </citation>
    <scope>NUCLEOTIDE SEQUENCE [LARGE SCALE GENOMIC DNA]</scope>
    <source>
        <strain evidence="4 5">R1125/03</strain>
    </source>
</reference>
<feature type="compositionally biased region" description="Basic and acidic residues" evidence="2">
    <location>
        <begin position="374"/>
        <end position="383"/>
    </location>
</feature>
<dbReference type="InterPro" id="IPR011704">
    <property type="entry name" value="ATPase_dyneun-rel_AAA"/>
</dbReference>
<dbReference type="EMBL" id="SGJP01000009">
    <property type="protein sequence ID" value="NFA59865.1"/>
    <property type="molecule type" value="Genomic_DNA"/>
</dbReference>
<dbReference type="GO" id="GO:0016887">
    <property type="term" value="F:ATP hydrolysis activity"/>
    <property type="evidence" value="ECO:0007669"/>
    <property type="project" value="InterPro"/>
</dbReference>
<dbReference type="Pfam" id="PF13519">
    <property type="entry name" value="VWA_2"/>
    <property type="match status" value="1"/>
</dbReference>
<dbReference type="Pfam" id="PF07728">
    <property type="entry name" value="AAA_5"/>
    <property type="match status" value="1"/>
</dbReference>
<dbReference type="InterPro" id="IPR041628">
    <property type="entry name" value="ChlI/MoxR_AAA_lid"/>
</dbReference>
<dbReference type="GO" id="GO:0005524">
    <property type="term" value="F:ATP binding"/>
    <property type="evidence" value="ECO:0007669"/>
    <property type="project" value="InterPro"/>
</dbReference>
<evidence type="ECO:0000259" key="3">
    <source>
        <dbReference type="PROSITE" id="PS50234"/>
    </source>
</evidence>
<accession>A0A6M0SY46</accession>
<evidence type="ECO:0000256" key="2">
    <source>
        <dbReference type="SAM" id="MobiDB-lite"/>
    </source>
</evidence>
<dbReference type="PROSITE" id="PS50234">
    <property type="entry name" value="VWFA"/>
    <property type="match status" value="1"/>
</dbReference>
<protein>
    <submittedName>
        <fullName evidence="4">Putative cobaltochelatase</fullName>
    </submittedName>
</protein>
<dbReference type="NCBIfam" id="TIGR02442">
    <property type="entry name" value="Cob-chelat-sub"/>
    <property type="match status" value="1"/>
</dbReference>
<organism evidence="4 5">
    <name type="scientific">Clostridium botulinum</name>
    <dbReference type="NCBI Taxonomy" id="1491"/>
    <lineage>
        <taxon>Bacteria</taxon>
        <taxon>Bacillati</taxon>
        <taxon>Bacillota</taxon>
        <taxon>Clostridia</taxon>
        <taxon>Eubacteriales</taxon>
        <taxon>Clostridiaceae</taxon>
        <taxon>Clostridium</taxon>
    </lineage>
</organism>
<dbReference type="SMART" id="SM00327">
    <property type="entry name" value="VWA"/>
    <property type="match status" value="1"/>
</dbReference>
<dbReference type="CDD" id="cd01451">
    <property type="entry name" value="vWA_Magnesium_chelatase"/>
    <property type="match status" value="1"/>
</dbReference>
<sequence>MNNFAKNIYPFTAIVGQEKMKKGLILNAINPKIGGILIKGEKGTAKSTAVRALSFILPEIKVIKGCRFNCSMDDKSNLCIECMGRLQLKKVLNFESKKVKVIELPLSSTEDRIIGTIDLEYAIKQGKCKFEPGILAKANKNIIYVDEINLLDDHIVDVLLDSASMGVNIVERENVSYSHPSEFVLIGTMNPEEGELRPQLLDRFGLCVEIEGSKDTFERVEIIKRREEFDKDPLKFKNKWKIKERELSKKIEKARKVLREVSISEKNINLIAYLCSKAFVSGHRADIIMERTSCTIAAFNGKKQVSEEDIYEAAELVLLHRALEAPPQDDENKQNNEKKDENNEKNQENSEKSQSDTNQSQNDSKKSLNNIIDDNTRDEKEESNQGEEESGTTPPSKGNKDFVFSIGQSYNVNSIKYKKDRMLRNGHGKRSHTKTASRAGRYIRSTMNNLNNDLALDATLRAAAPFQVYRNRKDVAIAIETSDIRTKVREKRIGNFILFVVDASGSMGAKKRMIETKGAVLSLLINAYQKRDRVGMIAFKEKSAEIILPPTNSVDLAYKCLEEMPTGGKTPLSAGLEKAYNLAKSELLKNPNIAPLLIIMSDGKANVSLTGEKPLKEANDLAEMISEEKRIKILVVDVEKKGFLTFGLAKKLADNLQAEYCKIEDLKSDTLLQVVRKNMYLSD</sequence>
<dbReference type="AlphaFoldDB" id="A0A6M0SY46"/>
<dbReference type="InterPro" id="IPR052989">
    <property type="entry name" value="Mg-chelatase_DI-like"/>
</dbReference>
<dbReference type="InterPro" id="IPR027417">
    <property type="entry name" value="P-loop_NTPase"/>
</dbReference>
<dbReference type="InterPro" id="IPR012804">
    <property type="entry name" value="Cob_chelat_sub_put"/>
</dbReference>
<feature type="domain" description="VWFA" evidence="3">
    <location>
        <begin position="496"/>
        <end position="679"/>
    </location>
</feature>
<dbReference type="SUPFAM" id="SSF53300">
    <property type="entry name" value="vWA-like"/>
    <property type="match status" value="1"/>
</dbReference>
<dbReference type="Gene3D" id="3.40.50.300">
    <property type="entry name" value="P-loop containing nucleotide triphosphate hydrolases"/>
    <property type="match status" value="1"/>
</dbReference>
<dbReference type="InterPro" id="IPR041702">
    <property type="entry name" value="BchD/ChlD_VWA"/>
</dbReference>
<name>A0A6M0SY46_CLOBO</name>
<evidence type="ECO:0000256" key="1">
    <source>
        <dbReference type="ARBA" id="ARBA00005799"/>
    </source>
</evidence>
<feature type="compositionally biased region" description="Basic and acidic residues" evidence="2">
    <location>
        <begin position="330"/>
        <end position="354"/>
    </location>
</feature>
<evidence type="ECO:0000313" key="4">
    <source>
        <dbReference type="EMBL" id="NFA59865.1"/>
    </source>
</evidence>
<dbReference type="Gene3D" id="3.40.50.410">
    <property type="entry name" value="von Willebrand factor, type A domain"/>
    <property type="match status" value="1"/>
</dbReference>
<comment type="similarity">
    <text evidence="1">Belongs to the Mg-chelatase subunits D/I family.</text>
</comment>
<dbReference type="PANTHER" id="PTHR35023">
    <property type="entry name" value="CHELATASE-RELATED"/>
    <property type="match status" value="1"/>
</dbReference>
<dbReference type="Proteomes" id="UP000473089">
    <property type="component" value="Unassembled WGS sequence"/>
</dbReference>
<feature type="region of interest" description="Disordered" evidence="2">
    <location>
        <begin position="324"/>
        <end position="403"/>
    </location>
</feature>
<proteinExistence type="inferred from homology"/>
<dbReference type="InterPro" id="IPR036465">
    <property type="entry name" value="vWFA_dom_sf"/>
</dbReference>
<dbReference type="InterPro" id="IPR002035">
    <property type="entry name" value="VWF_A"/>
</dbReference>
<dbReference type="Pfam" id="PF17863">
    <property type="entry name" value="AAA_lid_2"/>
    <property type="match status" value="1"/>
</dbReference>
<evidence type="ECO:0000313" key="5">
    <source>
        <dbReference type="Proteomes" id="UP000473089"/>
    </source>
</evidence>
<dbReference type="SUPFAM" id="SSF52540">
    <property type="entry name" value="P-loop containing nucleoside triphosphate hydrolases"/>
    <property type="match status" value="1"/>
</dbReference>
<dbReference type="PANTHER" id="PTHR35023:SF1">
    <property type="entry name" value="MG-PROTOPORPHYRIN IX CHELATASE"/>
    <property type="match status" value="1"/>
</dbReference>
<dbReference type="Gene3D" id="1.10.8.80">
    <property type="entry name" value="Magnesium chelatase subunit I, C-Terminal domain"/>
    <property type="match status" value="1"/>
</dbReference>
<gene>
    <name evidence="4" type="ORF">EXM42_05500</name>
</gene>